<dbReference type="OrthoDB" id="8693905at2759"/>
<proteinExistence type="predicted"/>
<gene>
    <name evidence="1" type="ORF">DPX16_16429</name>
</gene>
<keyword evidence="1" id="KW-0808">Transferase</keyword>
<dbReference type="Proteomes" id="UP000281406">
    <property type="component" value="Unassembled WGS sequence"/>
</dbReference>
<dbReference type="AlphaFoldDB" id="A0A3N0XXI8"/>
<reference evidence="1 2" key="1">
    <citation type="submission" date="2018-10" db="EMBL/GenBank/DDBJ databases">
        <title>Genome assembly for a Yunnan-Guizhou Plateau 3E fish, Anabarilius grahami (Regan), and its evolutionary and genetic applications.</title>
        <authorList>
            <person name="Jiang W."/>
        </authorList>
    </citation>
    <scope>NUCLEOTIDE SEQUENCE [LARGE SCALE GENOMIC DNA]</scope>
    <source>
        <strain evidence="1">AG-KIZ</strain>
        <tissue evidence="1">Muscle</tissue>
    </source>
</reference>
<organism evidence="1 2">
    <name type="scientific">Anabarilius grahami</name>
    <name type="common">Kanglang fish</name>
    <name type="synonym">Barilius grahami</name>
    <dbReference type="NCBI Taxonomy" id="495550"/>
    <lineage>
        <taxon>Eukaryota</taxon>
        <taxon>Metazoa</taxon>
        <taxon>Chordata</taxon>
        <taxon>Craniata</taxon>
        <taxon>Vertebrata</taxon>
        <taxon>Euteleostomi</taxon>
        <taxon>Actinopterygii</taxon>
        <taxon>Neopterygii</taxon>
        <taxon>Teleostei</taxon>
        <taxon>Ostariophysi</taxon>
        <taxon>Cypriniformes</taxon>
        <taxon>Xenocyprididae</taxon>
        <taxon>Xenocypridinae</taxon>
        <taxon>Xenocypridinae incertae sedis</taxon>
        <taxon>Anabarilius</taxon>
    </lineage>
</organism>
<comment type="caution">
    <text evidence="1">The sequence shown here is derived from an EMBL/GenBank/DDBJ whole genome shotgun (WGS) entry which is preliminary data.</text>
</comment>
<accession>A0A3N0XXI8</accession>
<dbReference type="EMBL" id="RJVU01057542">
    <property type="protein sequence ID" value="ROK23385.1"/>
    <property type="molecule type" value="Genomic_DNA"/>
</dbReference>
<name>A0A3N0XXI8_ANAGA</name>
<evidence type="ECO:0000313" key="2">
    <source>
        <dbReference type="Proteomes" id="UP000281406"/>
    </source>
</evidence>
<keyword evidence="2" id="KW-1185">Reference proteome</keyword>
<evidence type="ECO:0000313" key="1">
    <source>
        <dbReference type="EMBL" id="ROK23385.1"/>
    </source>
</evidence>
<dbReference type="Gene3D" id="3.30.200.20">
    <property type="entry name" value="Phosphorylase Kinase, domain 1"/>
    <property type="match status" value="1"/>
</dbReference>
<sequence length="120" mass="12823">MSNAAVTEECFDLAFSCQLFSNTFPGRSGATAVVQAARCVPRKEKVAIKRINLEKCQTSMDELLTSASHAEMTLGFYCENADGALAIECPKTFLCIIVFIRPQPGVHGGTGRSLCGASQS</sequence>
<protein>
    <submittedName>
        <fullName evidence="1">Serine/threonine-protein kinase OSR1</fullName>
    </submittedName>
</protein>
<dbReference type="GO" id="GO:0016301">
    <property type="term" value="F:kinase activity"/>
    <property type="evidence" value="ECO:0007669"/>
    <property type="project" value="UniProtKB-KW"/>
</dbReference>
<keyword evidence="1" id="KW-0418">Kinase</keyword>